<protein>
    <recommendedName>
        <fullName evidence="3">SIR2-like domain-containing protein</fullName>
    </recommendedName>
</protein>
<name>A0A3R9F8E2_9PSEU</name>
<dbReference type="RefSeq" id="WP_125311230.1">
    <property type="nucleotide sequence ID" value="NZ_RSEC01000048.1"/>
</dbReference>
<evidence type="ECO:0008006" key="3">
    <source>
        <dbReference type="Google" id="ProtNLM"/>
    </source>
</evidence>
<dbReference type="EMBL" id="RSEC01000048">
    <property type="protein sequence ID" value="RSD16349.1"/>
    <property type="molecule type" value="Genomic_DNA"/>
</dbReference>
<keyword evidence="2" id="KW-1185">Reference proteome</keyword>
<dbReference type="Gene3D" id="3.40.50.1220">
    <property type="entry name" value="TPP-binding domain"/>
    <property type="match status" value="1"/>
</dbReference>
<evidence type="ECO:0000313" key="1">
    <source>
        <dbReference type="EMBL" id="RSD16349.1"/>
    </source>
</evidence>
<gene>
    <name evidence="1" type="ORF">EIY87_22105</name>
</gene>
<proteinExistence type="predicted"/>
<reference evidence="1 2" key="1">
    <citation type="submission" date="2018-12" db="EMBL/GenBank/DDBJ databases">
        <title>Amycolatopsis eburnea sp. nov. actinomycete associate with arbuscular mycorrhiza fungal spore.</title>
        <authorList>
            <person name="Lumyong S."/>
            <person name="Chaiya L."/>
        </authorList>
    </citation>
    <scope>NUCLEOTIDE SEQUENCE [LARGE SCALE GENOMIC DNA]</scope>
    <source>
        <strain evidence="1 2">GLM-1</strain>
    </source>
</reference>
<evidence type="ECO:0000313" key="2">
    <source>
        <dbReference type="Proteomes" id="UP000267081"/>
    </source>
</evidence>
<dbReference type="AlphaFoldDB" id="A0A3R9F8E2"/>
<sequence length="596" mass="66116">MDEFASVNPQDVTVLSGAGLSVEGPSSLPTGEELTKRVFDAFFLPGTLKTIRSKHAAVGWFEQPLCPSLAPERKSRLPRLETVLGVAARIHGPEAIDRSTADMAVAEPNRLHRFFAQHLDRGGGHLTANFDECIERAAAATGANWANSDLLHFHGSVGGAGALGATLERIERGFSPDLAHKFLALLTRRPMLLVAGYSGSDFFDVNTVIAGLPPRSLRGLRVVWLLHSDHDPHLLPIQSLAPDEPTLSIFDILLRQGADLSVVCAPTDFLLGELVRRWQFTPLGSPLGRSPKDPRIDVDHSLPLVATFALYLDVGLFGEVSSLAQAAAPLMPADEVRSATSAALWEAGRWNDVRRLWRRVRPRTDTTRLERIGASLWVQGRLLPAFAWLTWYRRRASGDARQVLAETEGRVLEHMLRTPDLRWLARRFVHGVLGELGQTDQTIGVTLYRRRTDLASSLGSTVGGEREPHHAMMSSEWFGQAGNVLAWVTYQHRRLRDSYRDTDSAQELGDRYSVLREWYQAVGSKAGGIRTHLLPGAHRVFPTSEVLTGVFDLQYGWWQRFRIVARHAVKRELWLRRAGQSPQLARARATSEASVG</sequence>
<dbReference type="OrthoDB" id="3333823at2"/>
<dbReference type="Proteomes" id="UP000267081">
    <property type="component" value="Unassembled WGS sequence"/>
</dbReference>
<accession>A0A3R9F8E2</accession>
<organism evidence="1 2">
    <name type="scientific">Amycolatopsis eburnea</name>
    <dbReference type="NCBI Taxonomy" id="2267691"/>
    <lineage>
        <taxon>Bacteria</taxon>
        <taxon>Bacillati</taxon>
        <taxon>Actinomycetota</taxon>
        <taxon>Actinomycetes</taxon>
        <taxon>Pseudonocardiales</taxon>
        <taxon>Pseudonocardiaceae</taxon>
        <taxon>Amycolatopsis</taxon>
    </lineage>
</organism>
<comment type="caution">
    <text evidence="1">The sequence shown here is derived from an EMBL/GenBank/DDBJ whole genome shotgun (WGS) entry which is preliminary data.</text>
</comment>